<dbReference type="SUPFAM" id="SSF56935">
    <property type="entry name" value="Porins"/>
    <property type="match status" value="1"/>
</dbReference>
<dbReference type="PANTHER" id="PTHR30069:SF49">
    <property type="entry name" value="OUTER MEMBRANE PROTEIN C"/>
    <property type="match status" value="1"/>
</dbReference>
<dbReference type="GO" id="GO:0009279">
    <property type="term" value="C:cell outer membrane"/>
    <property type="evidence" value="ECO:0007669"/>
    <property type="project" value="UniProtKB-SubCell"/>
</dbReference>
<evidence type="ECO:0000256" key="8">
    <source>
        <dbReference type="PROSITE-ProRule" id="PRU01360"/>
    </source>
</evidence>
<evidence type="ECO:0000256" key="4">
    <source>
        <dbReference type="ARBA" id="ARBA00022692"/>
    </source>
</evidence>
<keyword evidence="13" id="KW-0675">Receptor</keyword>
<evidence type="ECO:0000256" key="10">
    <source>
        <dbReference type="SAM" id="SignalP"/>
    </source>
</evidence>
<dbReference type="AlphaFoldDB" id="A0A410H4E8"/>
<dbReference type="Gene3D" id="2.170.130.10">
    <property type="entry name" value="TonB-dependent receptor, plug domain"/>
    <property type="match status" value="1"/>
</dbReference>
<dbReference type="Gene3D" id="2.40.170.20">
    <property type="entry name" value="TonB-dependent receptor, beta-barrel domain"/>
    <property type="match status" value="1"/>
</dbReference>
<feature type="chain" id="PRO_5019018036" evidence="10">
    <location>
        <begin position="26"/>
        <end position="691"/>
    </location>
</feature>
<evidence type="ECO:0000259" key="12">
    <source>
        <dbReference type="Pfam" id="PF07715"/>
    </source>
</evidence>
<evidence type="ECO:0000256" key="5">
    <source>
        <dbReference type="ARBA" id="ARBA00023077"/>
    </source>
</evidence>
<proteinExistence type="inferred from homology"/>
<evidence type="ECO:0000313" key="14">
    <source>
        <dbReference type="Proteomes" id="UP000285478"/>
    </source>
</evidence>
<reference evidence="13 14" key="1">
    <citation type="journal article" date="2018" name="Environ. Microbiol.">
        <title>Genomes of ubiquitous marine and hypersaline Hydrogenovibrio, Thiomicrorhabdus and Thiomicrospira spp. encode a diversity of mechanisms to sustain chemolithoautotrophy in heterogeneous environments.</title>
        <authorList>
            <person name="Scott K.M."/>
            <person name="Williams J."/>
            <person name="Porter C.M.B."/>
            <person name="Russel S."/>
            <person name="Harmer T.L."/>
            <person name="Paul J.H."/>
            <person name="Antonen K.M."/>
            <person name="Bridges M.K."/>
            <person name="Camper G.J."/>
            <person name="Campla C.K."/>
            <person name="Casella L.G."/>
            <person name="Chase E."/>
            <person name="Conrad J.W."/>
            <person name="Cruz M.C."/>
            <person name="Dunlap D.S."/>
            <person name="Duran L."/>
            <person name="Fahsbender E.M."/>
            <person name="Goldsmith D.B."/>
            <person name="Keeley R.F."/>
            <person name="Kondoff M.R."/>
            <person name="Kussy B.I."/>
            <person name="Lane M.K."/>
            <person name="Lawler S."/>
            <person name="Leigh B.A."/>
            <person name="Lewis C."/>
            <person name="Lostal L.M."/>
            <person name="Marking D."/>
            <person name="Mancera P.A."/>
            <person name="McClenthan E.C."/>
            <person name="McIntyre E.A."/>
            <person name="Mine J.A."/>
            <person name="Modi S."/>
            <person name="Moore B.D."/>
            <person name="Morgan W.A."/>
            <person name="Nelson K.M."/>
            <person name="Nguyen K.N."/>
            <person name="Ogburn N."/>
            <person name="Parrino D.G."/>
            <person name="Pedapudi A.D."/>
            <person name="Pelham R.P."/>
            <person name="Preece A.M."/>
            <person name="Rampersad E.A."/>
            <person name="Richardson J.C."/>
            <person name="Rodgers C.M."/>
            <person name="Schaffer B.L."/>
            <person name="Sheridan N.E."/>
            <person name="Solone M.R."/>
            <person name="Staley Z.R."/>
            <person name="Tabuchi M."/>
            <person name="Waide R.J."/>
            <person name="Wanjugi P.W."/>
            <person name="Young S."/>
            <person name="Clum A."/>
            <person name="Daum C."/>
            <person name="Huntemann M."/>
            <person name="Ivanova N."/>
            <person name="Kyrpides N."/>
            <person name="Mikhailova N."/>
            <person name="Palaniappan K."/>
            <person name="Pillay M."/>
            <person name="Reddy T.B.K."/>
            <person name="Shapiro N."/>
            <person name="Stamatis D."/>
            <person name="Varghese N."/>
            <person name="Woyke T."/>
            <person name="Boden R."/>
            <person name="Freyermuth S.K."/>
            <person name="Kerfeld C.A."/>
        </authorList>
    </citation>
    <scope>NUCLEOTIDE SEQUENCE [LARGE SCALE GENOMIC DNA]</scope>
    <source>
        <strain evidence="13 14">JR-2</strain>
    </source>
</reference>
<keyword evidence="14" id="KW-1185">Reference proteome</keyword>
<evidence type="ECO:0000259" key="11">
    <source>
        <dbReference type="Pfam" id="PF00593"/>
    </source>
</evidence>
<evidence type="ECO:0000256" key="1">
    <source>
        <dbReference type="ARBA" id="ARBA00004571"/>
    </source>
</evidence>
<keyword evidence="4 8" id="KW-0812">Transmembrane</keyword>
<comment type="subcellular location">
    <subcellularLocation>
        <location evidence="1 8">Cell outer membrane</location>
        <topology evidence="1 8">Multi-pass membrane protein</topology>
    </subcellularLocation>
</comment>
<keyword evidence="3 8" id="KW-1134">Transmembrane beta strand</keyword>
<dbReference type="InterPro" id="IPR012910">
    <property type="entry name" value="Plug_dom"/>
</dbReference>
<dbReference type="InterPro" id="IPR036942">
    <property type="entry name" value="Beta-barrel_TonB_sf"/>
</dbReference>
<keyword evidence="2 8" id="KW-0813">Transport</keyword>
<dbReference type="InterPro" id="IPR039426">
    <property type="entry name" value="TonB-dep_rcpt-like"/>
</dbReference>
<dbReference type="GO" id="GO:0044718">
    <property type="term" value="P:siderophore transmembrane transport"/>
    <property type="evidence" value="ECO:0007669"/>
    <property type="project" value="TreeGrafter"/>
</dbReference>
<name>A0A410H4E8_9GAMM</name>
<protein>
    <submittedName>
        <fullName evidence="13">TonB-dependent receptor</fullName>
    </submittedName>
</protein>
<dbReference type="GO" id="GO:0015344">
    <property type="term" value="F:siderophore uptake transmembrane transporter activity"/>
    <property type="evidence" value="ECO:0007669"/>
    <property type="project" value="TreeGrafter"/>
</dbReference>
<dbReference type="InterPro" id="IPR037066">
    <property type="entry name" value="Plug_dom_sf"/>
</dbReference>
<accession>A0A410H4E8</accession>
<feature type="domain" description="TonB-dependent receptor-like beta-barrel" evidence="11">
    <location>
        <begin position="198"/>
        <end position="654"/>
    </location>
</feature>
<evidence type="ECO:0000256" key="9">
    <source>
        <dbReference type="RuleBase" id="RU003357"/>
    </source>
</evidence>
<dbReference type="Pfam" id="PF07715">
    <property type="entry name" value="Plug"/>
    <property type="match status" value="1"/>
</dbReference>
<gene>
    <name evidence="13" type="ORF">EPV75_08435</name>
</gene>
<keyword evidence="5 9" id="KW-0798">TonB box</keyword>
<evidence type="ECO:0000256" key="6">
    <source>
        <dbReference type="ARBA" id="ARBA00023136"/>
    </source>
</evidence>
<keyword evidence="6 8" id="KW-0472">Membrane</keyword>
<comment type="similarity">
    <text evidence="8 9">Belongs to the TonB-dependent receptor family.</text>
</comment>
<evidence type="ECO:0000256" key="7">
    <source>
        <dbReference type="ARBA" id="ARBA00023237"/>
    </source>
</evidence>
<feature type="domain" description="TonB-dependent receptor plug" evidence="12">
    <location>
        <begin position="43"/>
        <end position="145"/>
    </location>
</feature>
<dbReference type="Pfam" id="PF00593">
    <property type="entry name" value="TonB_dep_Rec_b-barrel"/>
    <property type="match status" value="1"/>
</dbReference>
<dbReference type="InterPro" id="IPR000531">
    <property type="entry name" value="Beta-barrel_TonB"/>
</dbReference>
<organism evidence="13 14">
    <name type="scientific">Hydrogenovibrio thermophilus</name>
    <dbReference type="NCBI Taxonomy" id="265883"/>
    <lineage>
        <taxon>Bacteria</taxon>
        <taxon>Pseudomonadati</taxon>
        <taxon>Pseudomonadota</taxon>
        <taxon>Gammaproteobacteria</taxon>
        <taxon>Thiotrichales</taxon>
        <taxon>Piscirickettsiaceae</taxon>
        <taxon>Hydrogenovibrio</taxon>
    </lineage>
</organism>
<dbReference type="PANTHER" id="PTHR30069">
    <property type="entry name" value="TONB-DEPENDENT OUTER MEMBRANE RECEPTOR"/>
    <property type="match status" value="1"/>
</dbReference>
<dbReference type="Proteomes" id="UP000285478">
    <property type="component" value="Chromosome"/>
</dbReference>
<keyword evidence="7 8" id="KW-0998">Cell outer membrane</keyword>
<evidence type="ECO:0000256" key="3">
    <source>
        <dbReference type="ARBA" id="ARBA00022452"/>
    </source>
</evidence>
<dbReference type="PROSITE" id="PS52016">
    <property type="entry name" value="TONB_DEPENDENT_REC_3"/>
    <property type="match status" value="1"/>
</dbReference>
<dbReference type="RefSeq" id="WP_128385091.1">
    <property type="nucleotide sequence ID" value="NZ_CP035033.1"/>
</dbReference>
<evidence type="ECO:0000256" key="2">
    <source>
        <dbReference type="ARBA" id="ARBA00022448"/>
    </source>
</evidence>
<sequence length="691" mass="75747">MKPTPLYFAILSALSSSAFIPTAMAAETAKLEKITVEAQDDITPQSDTVSTESLLNTGNSETGAVLREINGVNASRKGGHGLDPQIRGQQYSQLNVLLDGAKIAGGCPNRMDPPSSYAEVSSYDEIEVIRGVKTVTQGAGGSGGTILFKRSKPQYDPNKLVSGEITVGKSNVMNYEADATVRAVGQEGYVVVQGSRKDANNYTDGNGDIVKSSYNTNQGHVDLGWTPSEHHHLKLSAEKSRTEDALYPGAAMDAPETEGTMLRLQYEGRQLSDAIADVDVDLYRSTVDHTMNNYDLRTPPSPMMLRETPTSTETNGAKIKLTSQVGNTQVDYGVQYESVNKDATLWNRYVDPNTSLNYMWPDVTNTTKSVFAETNTEFTPSTNLIVGVRYDDVYAKADKTNDAPSGAPANVPSNVYNNTYSDYDGEDSASEGNFNGLIRLENRFGAGYNWYLGASRTMRTADATERFMSKAAGPSSWVGNPNIKPEEHNQIDLGVGQQTGTLQWNASVWYDRVNNYILRDLAANQQNNGVKTTNGEVYVNVDADLYGADLEADYAVTNALTFGGQFSITQGRNTTDNRNIAMISAPTGQLRATYQPSNWHVGGRFNFALEQTEIDKDYTPTADYGNTPAWSTVDVFGGYQINRNWIVKAGVDNLFDQAYYDHLNYDITEGSSVYKYNEPGRNFWAKVTAKF</sequence>
<dbReference type="EMBL" id="CP035033">
    <property type="protein sequence ID" value="QAB15690.1"/>
    <property type="molecule type" value="Genomic_DNA"/>
</dbReference>
<keyword evidence="10" id="KW-0732">Signal</keyword>
<evidence type="ECO:0000313" key="13">
    <source>
        <dbReference type="EMBL" id="QAB15690.1"/>
    </source>
</evidence>
<dbReference type="KEGG" id="htr:EPV75_08435"/>
<feature type="signal peptide" evidence="10">
    <location>
        <begin position="1"/>
        <end position="25"/>
    </location>
</feature>
<dbReference type="CDD" id="cd01347">
    <property type="entry name" value="ligand_gated_channel"/>
    <property type="match status" value="1"/>
</dbReference>